<protein>
    <submittedName>
        <fullName evidence="1">SRPBCC family protein</fullName>
    </submittedName>
</protein>
<reference evidence="1 2" key="1">
    <citation type="submission" date="2024-09" db="EMBL/GenBank/DDBJ databases">
        <authorList>
            <person name="Sun Q."/>
            <person name="Mori K."/>
        </authorList>
    </citation>
    <scope>NUCLEOTIDE SEQUENCE [LARGE SCALE GENOMIC DNA]</scope>
    <source>
        <strain evidence="1 2">CCM 8654</strain>
    </source>
</reference>
<dbReference type="SUPFAM" id="SSF55961">
    <property type="entry name" value="Bet v1-like"/>
    <property type="match status" value="1"/>
</dbReference>
<name>A0ABV6E6J6_9ACTN</name>
<dbReference type="Pfam" id="PF10604">
    <property type="entry name" value="Polyketide_cyc2"/>
    <property type="match status" value="1"/>
</dbReference>
<comment type="caution">
    <text evidence="1">The sequence shown here is derived from an EMBL/GenBank/DDBJ whole genome shotgun (WGS) entry which is preliminary data.</text>
</comment>
<evidence type="ECO:0000313" key="1">
    <source>
        <dbReference type="EMBL" id="MFC0224599.1"/>
    </source>
</evidence>
<gene>
    <name evidence="1" type="ORF">ACFFJG_19075</name>
</gene>
<organism evidence="1 2">
    <name type="scientific">Nocardioides zeicaulis</name>
    <dbReference type="NCBI Taxonomy" id="1776857"/>
    <lineage>
        <taxon>Bacteria</taxon>
        <taxon>Bacillati</taxon>
        <taxon>Actinomycetota</taxon>
        <taxon>Actinomycetes</taxon>
        <taxon>Propionibacteriales</taxon>
        <taxon>Nocardioidaceae</taxon>
        <taxon>Nocardioides</taxon>
    </lineage>
</organism>
<dbReference type="EMBL" id="JBHLXH010000003">
    <property type="protein sequence ID" value="MFC0224599.1"/>
    <property type="molecule type" value="Genomic_DNA"/>
</dbReference>
<keyword evidence="2" id="KW-1185">Reference proteome</keyword>
<dbReference type="Proteomes" id="UP001589698">
    <property type="component" value="Unassembled WGS sequence"/>
</dbReference>
<proteinExistence type="predicted"/>
<evidence type="ECO:0000313" key="2">
    <source>
        <dbReference type="Proteomes" id="UP001589698"/>
    </source>
</evidence>
<accession>A0ABV6E6J6</accession>
<dbReference type="InterPro" id="IPR023393">
    <property type="entry name" value="START-like_dom_sf"/>
</dbReference>
<sequence length="267" mass="28171">MLVDVHGPAHPDEVWRRFTTPDDWSSWAPLIQSVECDDPVIAVGSTGRVHGPGRVAVDFEVVALDPLVRTWTWRVGRGGAAVTMDHHVLPAPGGASRAQLRVPAPAAALLQPYRLPARDALRRLVRDAGGHAGGLTPEAVQAFRFAFAPSYAAAGRPFGITPRTTAVEVGPHWLYVRYGPWRLATPRTNVASVEPSGGFSFVKTAGPPHLSLTDRGVSFTTNGDAALCVTFHEPVPAIDPTGAIVHPGATISVADPAGLANALGFDV</sequence>
<dbReference type="Gene3D" id="3.30.530.20">
    <property type="match status" value="1"/>
</dbReference>
<dbReference type="InterPro" id="IPR019587">
    <property type="entry name" value="Polyketide_cyclase/dehydratase"/>
</dbReference>
<dbReference type="RefSeq" id="WP_378520381.1">
    <property type="nucleotide sequence ID" value="NZ_CBCSDI010000018.1"/>
</dbReference>